<dbReference type="Proteomes" id="UP000654075">
    <property type="component" value="Unassembled WGS sequence"/>
</dbReference>
<evidence type="ECO:0000313" key="4">
    <source>
        <dbReference type="Proteomes" id="UP000654075"/>
    </source>
</evidence>
<proteinExistence type="predicted"/>
<feature type="chain" id="PRO_5032759315" evidence="2">
    <location>
        <begin position="34"/>
        <end position="159"/>
    </location>
</feature>
<comment type="caution">
    <text evidence="3">The sequence shown here is derived from an EMBL/GenBank/DDBJ whole genome shotgun (WGS) entry which is preliminary data.</text>
</comment>
<name>A0A813FZC0_POLGL</name>
<organism evidence="3 4">
    <name type="scientific">Polarella glacialis</name>
    <name type="common">Dinoflagellate</name>
    <dbReference type="NCBI Taxonomy" id="89957"/>
    <lineage>
        <taxon>Eukaryota</taxon>
        <taxon>Sar</taxon>
        <taxon>Alveolata</taxon>
        <taxon>Dinophyceae</taxon>
        <taxon>Suessiales</taxon>
        <taxon>Suessiaceae</taxon>
        <taxon>Polarella</taxon>
    </lineage>
</organism>
<gene>
    <name evidence="3" type="ORF">PGLA1383_LOCUS36979</name>
</gene>
<feature type="compositionally biased region" description="Acidic residues" evidence="1">
    <location>
        <begin position="72"/>
        <end position="89"/>
    </location>
</feature>
<dbReference type="EMBL" id="CAJNNV010027018">
    <property type="protein sequence ID" value="CAE8619389.1"/>
    <property type="molecule type" value="Genomic_DNA"/>
</dbReference>
<feature type="signal peptide" evidence="2">
    <location>
        <begin position="1"/>
        <end position="33"/>
    </location>
</feature>
<dbReference type="AlphaFoldDB" id="A0A813FZC0"/>
<keyword evidence="2" id="KW-0732">Signal</keyword>
<evidence type="ECO:0000313" key="3">
    <source>
        <dbReference type="EMBL" id="CAE8619389.1"/>
    </source>
</evidence>
<protein>
    <submittedName>
        <fullName evidence="3">Uncharacterized protein</fullName>
    </submittedName>
</protein>
<dbReference type="OrthoDB" id="445565at2759"/>
<evidence type="ECO:0000256" key="1">
    <source>
        <dbReference type="SAM" id="MobiDB-lite"/>
    </source>
</evidence>
<feature type="non-terminal residue" evidence="3">
    <location>
        <position position="159"/>
    </location>
</feature>
<keyword evidence="4" id="KW-1185">Reference proteome</keyword>
<accession>A0A813FZC0</accession>
<feature type="region of interest" description="Disordered" evidence="1">
    <location>
        <begin position="47"/>
        <end position="93"/>
    </location>
</feature>
<sequence>MSQEGRRPSRPRTCFVLAVGLVALTLGLPSAQGSAFANGVVSSRMTGRRSCRSVAGGEEESPKTLRRCAASGEDEGQEEPSEEDDEEMANDPGWVRVKQDMLRIWGFRNEGEWAVADDVKVILDEHVQAVVGKAAYNEMEDLFFQISENEPRPGEINRE</sequence>
<reference evidence="3" key="1">
    <citation type="submission" date="2021-02" db="EMBL/GenBank/DDBJ databases">
        <authorList>
            <person name="Dougan E. K."/>
            <person name="Rhodes N."/>
            <person name="Thang M."/>
            <person name="Chan C."/>
        </authorList>
    </citation>
    <scope>NUCLEOTIDE SEQUENCE</scope>
</reference>
<evidence type="ECO:0000256" key="2">
    <source>
        <dbReference type="SAM" id="SignalP"/>
    </source>
</evidence>